<accession>A0A367JGH9</accession>
<dbReference type="Proteomes" id="UP000253551">
    <property type="component" value="Unassembled WGS sequence"/>
</dbReference>
<dbReference type="STRING" id="4846.A0A367JGH9"/>
<gene>
    <name evidence="4" type="primary">WDR33_2</name>
    <name evidence="4" type="ORF">CU098_009957</name>
</gene>
<dbReference type="Gene3D" id="2.130.10.10">
    <property type="entry name" value="YVTN repeat-like/Quinoprotein amine dehydrogenase"/>
    <property type="match status" value="1"/>
</dbReference>
<dbReference type="SMART" id="SM00320">
    <property type="entry name" value="WD40"/>
    <property type="match status" value="1"/>
</dbReference>
<dbReference type="EMBL" id="PJQM01003420">
    <property type="protein sequence ID" value="RCH88985.1"/>
    <property type="molecule type" value="Genomic_DNA"/>
</dbReference>
<feature type="repeat" description="WD" evidence="2">
    <location>
        <begin position="1"/>
        <end position="23"/>
    </location>
</feature>
<dbReference type="PANTHER" id="PTHR22836">
    <property type="entry name" value="WD40 REPEAT PROTEIN"/>
    <property type="match status" value="1"/>
</dbReference>
<keyword evidence="2" id="KW-0853">WD repeat</keyword>
<dbReference type="AlphaFoldDB" id="A0A367JGH9"/>
<evidence type="ECO:0000313" key="4">
    <source>
        <dbReference type="EMBL" id="RCH88985.1"/>
    </source>
</evidence>
<organism evidence="4 5">
    <name type="scientific">Rhizopus stolonifer</name>
    <name type="common">Rhizopus nigricans</name>
    <dbReference type="NCBI Taxonomy" id="4846"/>
    <lineage>
        <taxon>Eukaryota</taxon>
        <taxon>Fungi</taxon>
        <taxon>Fungi incertae sedis</taxon>
        <taxon>Mucoromycota</taxon>
        <taxon>Mucoromycotina</taxon>
        <taxon>Mucoromycetes</taxon>
        <taxon>Mucorales</taxon>
        <taxon>Mucorineae</taxon>
        <taxon>Rhizopodaceae</taxon>
        <taxon>Rhizopus</taxon>
    </lineage>
</organism>
<dbReference type="InterPro" id="IPR045245">
    <property type="entry name" value="Pfs2-like"/>
</dbReference>
<dbReference type="PROSITE" id="PS50082">
    <property type="entry name" value="WD_REPEATS_2"/>
    <property type="match status" value="2"/>
</dbReference>
<feature type="compositionally biased region" description="Low complexity" evidence="3">
    <location>
        <begin position="209"/>
        <end position="231"/>
    </location>
</feature>
<dbReference type="InterPro" id="IPR015943">
    <property type="entry name" value="WD40/YVTN_repeat-like_dom_sf"/>
</dbReference>
<evidence type="ECO:0000256" key="3">
    <source>
        <dbReference type="SAM" id="MobiDB-lite"/>
    </source>
</evidence>
<feature type="region of interest" description="Disordered" evidence="3">
    <location>
        <begin position="74"/>
        <end position="244"/>
    </location>
</feature>
<feature type="non-terminal residue" evidence="4">
    <location>
        <position position="1"/>
    </location>
</feature>
<reference evidence="4 5" key="1">
    <citation type="journal article" date="2018" name="G3 (Bethesda)">
        <title>Phylogenetic and Phylogenomic Definition of Rhizopus Species.</title>
        <authorList>
            <person name="Gryganskyi A.P."/>
            <person name="Golan J."/>
            <person name="Dolatabadi S."/>
            <person name="Mondo S."/>
            <person name="Robb S."/>
            <person name="Idnurm A."/>
            <person name="Muszewska A."/>
            <person name="Steczkiewicz K."/>
            <person name="Masonjones S."/>
            <person name="Liao H.L."/>
            <person name="Gajdeczka M.T."/>
            <person name="Anike F."/>
            <person name="Vuek A."/>
            <person name="Anishchenko I.M."/>
            <person name="Voigt K."/>
            <person name="de Hoog G.S."/>
            <person name="Smith M.E."/>
            <person name="Heitman J."/>
            <person name="Vilgalys R."/>
            <person name="Stajich J.E."/>
        </authorList>
    </citation>
    <scope>NUCLEOTIDE SEQUENCE [LARGE SCALE GENOMIC DNA]</scope>
    <source>
        <strain evidence="4 5">LSU 92-RS-03</strain>
    </source>
</reference>
<dbReference type="InterPro" id="IPR036322">
    <property type="entry name" value="WD40_repeat_dom_sf"/>
</dbReference>
<comment type="caution">
    <text evidence="4">The sequence shown here is derived from an EMBL/GenBank/DDBJ whole genome shotgun (WGS) entry which is preliminary data.</text>
</comment>
<dbReference type="GO" id="GO:0031124">
    <property type="term" value="P:mRNA 3'-end processing"/>
    <property type="evidence" value="ECO:0007669"/>
    <property type="project" value="InterPro"/>
</dbReference>
<evidence type="ECO:0000256" key="2">
    <source>
        <dbReference type="PROSITE-ProRule" id="PRU00221"/>
    </source>
</evidence>
<dbReference type="PROSITE" id="PS50294">
    <property type="entry name" value="WD_REPEATS_REGION"/>
    <property type="match status" value="1"/>
</dbReference>
<dbReference type="InterPro" id="IPR001680">
    <property type="entry name" value="WD40_rpt"/>
</dbReference>
<feature type="repeat" description="WD" evidence="2">
    <location>
        <begin position="35"/>
        <end position="66"/>
    </location>
</feature>
<sequence>AKWHPQHERLLATGGSDGALMFWMTGQDQPVGEQETAHESNVWSLDWHPVGHILVSGSNDHTTRFWTRPRPGELTTDKFDSSQHHEEEVATMKPSEEYTRQQFTEPPPFRPHTISQPSKIEPPPFRPVNAPRPAMDNNGPPPFRPNNFDMSAPPPFRPPNMMDNNPMMRQNNNRPNNNNMRPFGRGNGGQMQQRQNNNQPGYRPPPPMMNNARFSNMMNNNDQQQRMNTNNGMKRPYQQFNEET</sequence>
<dbReference type="Pfam" id="PF00400">
    <property type="entry name" value="WD40"/>
    <property type="match status" value="1"/>
</dbReference>
<feature type="compositionally biased region" description="Low complexity" evidence="3">
    <location>
        <begin position="159"/>
        <end position="199"/>
    </location>
</feature>
<dbReference type="SUPFAM" id="SSF50978">
    <property type="entry name" value="WD40 repeat-like"/>
    <property type="match status" value="1"/>
</dbReference>
<feature type="compositionally biased region" description="Low complexity" evidence="3">
    <location>
        <begin position="127"/>
        <end position="138"/>
    </location>
</feature>
<protein>
    <recommendedName>
        <fullName evidence="1">Polyadenylation factor subunit 2</fullName>
    </recommendedName>
</protein>
<name>A0A367JGH9_RHIST</name>
<dbReference type="PANTHER" id="PTHR22836:SF0">
    <property type="entry name" value="PRE-MRNA 3' END PROCESSING PROTEIN WDR33"/>
    <property type="match status" value="1"/>
</dbReference>
<evidence type="ECO:0000256" key="1">
    <source>
        <dbReference type="ARBA" id="ARBA00026154"/>
    </source>
</evidence>
<evidence type="ECO:0000313" key="5">
    <source>
        <dbReference type="Proteomes" id="UP000253551"/>
    </source>
</evidence>
<dbReference type="OrthoDB" id="16717at2759"/>
<proteinExistence type="predicted"/>
<dbReference type="GO" id="GO:0005847">
    <property type="term" value="C:mRNA cleavage and polyadenylation specificity factor complex"/>
    <property type="evidence" value="ECO:0007669"/>
    <property type="project" value="TreeGrafter"/>
</dbReference>
<keyword evidence="5" id="KW-1185">Reference proteome</keyword>
<feature type="compositionally biased region" description="Basic and acidic residues" evidence="3">
    <location>
        <begin position="75"/>
        <end position="99"/>
    </location>
</feature>